<accession>A0AAV0IR45</accession>
<protein>
    <submittedName>
        <fullName evidence="1">Uncharacterized protein</fullName>
    </submittedName>
</protein>
<evidence type="ECO:0000313" key="2">
    <source>
        <dbReference type="Proteomes" id="UP001154282"/>
    </source>
</evidence>
<evidence type="ECO:0000313" key="1">
    <source>
        <dbReference type="EMBL" id="CAI0399926.1"/>
    </source>
</evidence>
<dbReference type="EMBL" id="CAMGYJ010000004">
    <property type="protein sequence ID" value="CAI0399926.1"/>
    <property type="molecule type" value="Genomic_DNA"/>
</dbReference>
<dbReference type="Proteomes" id="UP001154282">
    <property type="component" value="Unassembled WGS sequence"/>
</dbReference>
<proteinExistence type="predicted"/>
<comment type="caution">
    <text evidence="1">The sequence shown here is derived from an EMBL/GenBank/DDBJ whole genome shotgun (WGS) entry which is preliminary data.</text>
</comment>
<sequence length="43" mass="5336">MDPLSWWLNDQVDRLKLIRNDRSTYARIWIQHHWLKCTPEGRS</sequence>
<keyword evidence="2" id="KW-1185">Reference proteome</keyword>
<dbReference type="AlphaFoldDB" id="A0AAV0IR45"/>
<gene>
    <name evidence="1" type="ORF">LITE_LOCUS10525</name>
</gene>
<reference evidence="1" key="1">
    <citation type="submission" date="2022-08" db="EMBL/GenBank/DDBJ databases">
        <authorList>
            <person name="Gutierrez-Valencia J."/>
        </authorList>
    </citation>
    <scope>NUCLEOTIDE SEQUENCE</scope>
</reference>
<name>A0AAV0IR45_9ROSI</name>
<organism evidence="1 2">
    <name type="scientific">Linum tenue</name>
    <dbReference type="NCBI Taxonomy" id="586396"/>
    <lineage>
        <taxon>Eukaryota</taxon>
        <taxon>Viridiplantae</taxon>
        <taxon>Streptophyta</taxon>
        <taxon>Embryophyta</taxon>
        <taxon>Tracheophyta</taxon>
        <taxon>Spermatophyta</taxon>
        <taxon>Magnoliopsida</taxon>
        <taxon>eudicotyledons</taxon>
        <taxon>Gunneridae</taxon>
        <taxon>Pentapetalae</taxon>
        <taxon>rosids</taxon>
        <taxon>fabids</taxon>
        <taxon>Malpighiales</taxon>
        <taxon>Linaceae</taxon>
        <taxon>Linum</taxon>
    </lineage>
</organism>